<dbReference type="NCBIfam" id="TIGR00573">
    <property type="entry name" value="dnaq"/>
    <property type="match status" value="1"/>
</dbReference>
<keyword evidence="4 18" id="KW-0808">Transferase</keyword>
<dbReference type="PANTHER" id="PTHR30231:SF41">
    <property type="entry name" value="DNA POLYMERASE III SUBUNIT EPSILON"/>
    <property type="match status" value="1"/>
</dbReference>
<accession>A0A1H2IDF9</accession>
<dbReference type="SUPFAM" id="SSF53098">
    <property type="entry name" value="Ribonuclease H-like"/>
    <property type="match status" value="1"/>
</dbReference>
<dbReference type="GO" id="GO:0045004">
    <property type="term" value="P:DNA replication proofreading"/>
    <property type="evidence" value="ECO:0007669"/>
    <property type="project" value="TreeGrafter"/>
</dbReference>
<evidence type="ECO:0000256" key="10">
    <source>
        <dbReference type="ARBA" id="ARBA00022839"/>
    </source>
</evidence>
<feature type="binding site" evidence="16">
    <location>
        <position position="7"/>
    </location>
    <ligand>
        <name>substrate</name>
    </ligand>
</feature>
<evidence type="ECO:0000256" key="13">
    <source>
        <dbReference type="ARBA" id="ARBA00023211"/>
    </source>
</evidence>
<keyword evidence="11 17" id="KW-0460">Magnesium</keyword>
<feature type="binding site" evidence="16">
    <location>
        <position position="160"/>
    </location>
    <ligand>
        <name>substrate</name>
    </ligand>
</feature>
<evidence type="ECO:0000256" key="2">
    <source>
        <dbReference type="ARBA" id="ARBA00012417"/>
    </source>
</evidence>
<keyword evidence="10 18" id="KW-0269">Exonuclease</keyword>
<dbReference type="GO" id="GO:0003677">
    <property type="term" value="F:DNA binding"/>
    <property type="evidence" value="ECO:0007669"/>
    <property type="project" value="InterPro"/>
</dbReference>
<keyword evidence="12 18" id="KW-0239">DNA-directed DNA polymerase</keyword>
<dbReference type="SMART" id="SM00479">
    <property type="entry name" value="EXOIII"/>
    <property type="match status" value="1"/>
</dbReference>
<dbReference type="EMBL" id="LT629780">
    <property type="protein sequence ID" value="SDU42113.1"/>
    <property type="molecule type" value="Genomic_DNA"/>
</dbReference>
<evidence type="ECO:0000256" key="15">
    <source>
        <dbReference type="PIRSR" id="PIRSR606309-1"/>
    </source>
</evidence>
<evidence type="ECO:0000256" key="16">
    <source>
        <dbReference type="PIRSR" id="PIRSR606309-2"/>
    </source>
</evidence>
<comment type="cofactor">
    <cofactor evidence="1 18">
        <name>Mn(2+)</name>
        <dbReference type="ChEBI" id="CHEBI:29035"/>
    </cofactor>
</comment>
<name>A0A1H2IDF9_9GAMM</name>
<dbReference type="GO" id="GO:0005829">
    <property type="term" value="C:cytosol"/>
    <property type="evidence" value="ECO:0007669"/>
    <property type="project" value="TreeGrafter"/>
</dbReference>
<evidence type="ECO:0000256" key="11">
    <source>
        <dbReference type="ARBA" id="ARBA00022842"/>
    </source>
</evidence>
<evidence type="ECO:0000256" key="18">
    <source>
        <dbReference type="RuleBase" id="RU364087"/>
    </source>
</evidence>
<dbReference type="GO" id="GO:0003887">
    <property type="term" value="F:DNA-directed DNA polymerase activity"/>
    <property type="evidence" value="ECO:0007669"/>
    <property type="project" value="UniProtKB-KW"/>
</dbReference>
<comment type="function">
    <text evidence="18">DNA polymerase III is a complex, multichain enzyme responsible for most of the replicative synthesis in bacteria. The epsilon subunit contain the editing function and is a proofreading 3'-5' exonuclease.</text>
</comment>
<keyword evidence="13 17" id="KW-0464">Manganese</keyword>
<keyword evidence="8 17" id="KW-0479">Metal-binding</keyword>
<evidence type="ECO:0000256" key="6">
    <source>
        <dbReference type="ARBA" id="ARBA00022705"/>
    </source>
</evidence>
<evidence type="ECO:0000313" key="20">
    <source>
        <dbReference type="EMBL" id="SDU42113.1"/>
    </source>
</evidence>
<evidence type="ECO:0000256" key="9">
    <source>
        <dbReference type="ARBA" id="ARBA00022801"/>
    </source>
</evidence>
<keyword evidence="9 18" id="KW-0378">Hydrolase</keyword>
<evidence type="ECO:0000256" key="12">
    <source>
        <dbReference type="ARBA" id="ARBA00022932"/>
    </source>
</evidence>
<dbReference type="AlphaFoldDB" id="A0A1H2IDF9"/>
<evidence type="ECO:0000259" key="19">
    <source>
        <dbReference type="SMART" id="SM00479"/>
    </source>
</evidence>
<evidence type="ECO:0000256" key="4">
    <source>
        <dbReference type="ARBA" id="ARBA00022679"/>
    </source>
</evidence>
<dbReference type="NCBIfam" id="NF004316">
    <property type="entry name" value="PRK05711.1"/>
    <property type="match status" value="1"/>
</dbReference>
<organism evidence="20 21">
    <name type="scientific">Geopseudomonas guangdongensis</name>
    <dbReference type="NCBI Taxonomy" id="1245526"/>
    <lineage>
        <taxon>Bacteria</taxon>
        <taxon>Pseudomonadati</taxon>
        <taxon>Pseudomonadota</taxon>
        <taxon>Gammaproteobacteria</taxon>
        <taxon>Pseudomonadales</taxon>
        <taxon>Pseudomonadaceae</taxon>
        <taxon>Geopseudomonas</taxon>
    </lineage>
</organism>
<dbReference type="Gene3D" id="3.30.420.10">
    <property type="entry name" value="Ribonuclease H-like superfamily/Ribonuclease H"/>
    <property type="match status" value="1"/>
</dbReference>
<dbReference type="NCBIfam" id="TIGR01406">
    <property type="entry name" value="dnaQ_proteo"/>
    <property type="match status" value="1"/>
</dbReference>
<keyword evidence="6 18" id="KW-0235">DNA replication</keyword>
<dbReference type="CDD" id="cd06131">
    <property type="entry name" value="DNA_pol_III_epsilon_Ecoli_like"/>
    <property type="match status" value="1"/>
</dbReference>
<feature type="binding site" evidence="17">
    <location>
        <position position="160"/>
    </location>
    <ligand>
        <name>a divalent metal cation</name>
        <dbReference type="ChEBI" id="CHEBI:60240"/>
        <label>1</label>
        <note>catalytic</note>
    </ligand>
</feature>
<gene>
    <name evidence="18" type="primary">dnaQ</name>
    <name evidence="20" type="ORF">SAMN05216580_2918</name>
</gene>
<dbReference type="FunFam" id="3.30.420.10:FF:000012">
    <property type="entry name" value="DNA polymerase III subunit epsilon"/>
    <property type="match status" value="1"/>
</dbReference>
<feature type="binding site" evidence="17">
    <location>
        <position position="9"/>
    </location>
    <ligand>
        <name>a divalent metal cation</name>
        <dbReference type="ChEBI" id="CHEBI:60240"/>
        <label>1</label>
        <note>catalytic</note>
    </ligand>
</feature>
<dbReference type="STRING" id="1245526.SAMN05216580_2918"/>
<evidence type="ECO:0000313" key="21">
    <source>
        <dbReference type="Proteomes" id="UP000243063"/>
    </source>
</evidence>
<dbReference type="OrthoDB" id="9804290at2"/>
<comment type="cofactor">
    <cofactor evidence="17">
        <name>Mg(2+)</name>
        <dbReference type="ChEBI" id="CHEBI:18420"/>
    </cofactor>
    <cofactor evidence="17">
        <name>Mn(2+)</name>
        <dbReference type="ChEBI" id="CHEBI:29035"/>
    </cofactor>
    <text evidence="17">Binds 2 divalent metal cations. Magnesium or manganese.</text>
</comment>
<dbReference type="Pfam" id="PF00929">
    <property type="entry name" value="RNase_T"/>
    <property type="match status" value="1"/>
</dbReference>
<dbReference type="InterPro" id="IPR036397">
    <property type="entry name" value="RNaseH_sf"/>
</dbReference>
<evidence type="ECO:0000256" key="1">
    <source>
        <dbReference type="ARBA" id="ARBA00001936"/>
    </source>
</evidence>
<dbReference type="InterPro" id="IPR006054">
    <property type="entry name" value="DnaQ"/>
</dbReference>
<feature type="active site" description="Proton acceptor" evidence="15">
    <location>
        <position position="155"/>
    </location>
</feature>
<dbReference type="Proteomes" id="UP000243063">
    <property type="component" value="Chromosome I"/>
</dbReference>
<feature type="binding site" evidence="17">
    <location>
        <position position="7"/>
    </location>
    <ligand>
        <name>a divalent metal cation</name>
        <dbReference type="ChEBI" id="CHEBI:60240"/>
        <label>1</label>
        <note>catalytic</note>
    </ligand>
</feature>
<comment type="catalytic activity">
    <reaction evidence="14 18">
        <text>DNA(n) + a 2'-deoxyribonucleoside 5'-triphosphate = DNA(n+1) + diphosphate</text>
        <dbReference type="Rhea" id="RHEA:22508"/>
        <dbReference type="Rhea" id="RHEA-COMP:17339"/>
        <dbReference type="Rhea" id="RHEA-COMP:17340"/>
        <dbReference type="ChEBI" id="CHEBI:33019"/>
        <dbReference type="ChEBI" id="CHEBI:61560"/>
        <dbReference type="ChEBI" id="CHEBI:173112"/>
        <dbReference type="EC" id="2.7.7.7"/>
    </reaction>
</comment>
<protein>
    <recommendedName>
        <fullName evidence="3 18">DNA polymerase III subunit epsilon</fullName>
        <ecNumber evidence="2 18">2.7.7.7</ecNumber>
    </recommendedName>
</protein>
<evidence type="ECO:0000256" key="14">
    <source>
        <dbReference type="ARBA" id="ARBA00049244"/>
    </source>
</evidence>
<dbReference type="GO" id="GO:0046872">
    <property type="term" value="F:metal ion binding"/>
    <property type="evidence" value="ECO:0007669"/>
    <property type="project" value="UniProtKB-KW"/>
</dbReference>
<evidence type="ECO:0000256" key="17">
    <source>
        <dbReference type="PIRSR" id="PIRSR606309-3"/>
    </source>
</evidence>
<feature type="binding site" evidence="16">
    <location>
        <position position="9"/>
    </location>
    <ligand>
        <name>substrate</name>
    </ligand>
</feature>
<evidence type="ECO:0000256" key="3">
    <source>
        <dbReference type="ARBA" id="ARBA00020352"/>
    </source>
</evidence>
<dbReference type="InterPro" id="IPR013520">
    <property type="entry name" value="Ribonucl_H"/>
</dbReference>
<evidence type="ECO:0000256" key="7">
    <source>
        <dbReference type="ARBA" id="ARBA00022722"/>
    </source>
</evidence>
<evidence type="ECO:0000256" key="8">
    <source>
        <dbReference type="ARBA" id="ARBA00022723"/>
    </source>
</evidence>
<dbReference type="EC" id="2.7.7.7" evidence="2 18"/>
<dbReference type="GO" id="GO:0008408">
    <property type="term" value="F:3'-5' exonuclease activity"/>
    <property type="evidence" value="ECO:0007669"/>
    <property type="project" value="TreeGrafter"/>
</dbReference>
<keyword evidence="5 18" id="KW-0548">Nucleotidyltransferase</keyword>
<dbReference type="PANTHER" id="PTHR30231">
    <property type="entry name" value="DNA POLYMERASE III SUBUNIT EPSILON"/>
    <property type="match status" value="1"/>
</dbReference>
<sequence length="251" mass="27465">MRYVVLDTETTGLEPREGHRIIEIGCVELIGRRLTGRHFHVYINPEREVDEGAMAVHGITDEFLADKPRFAEVVDEFFEFIKGAELIIHNAAFDIGFINHEFALLKGRSDLGEVRDHCTVLDTLLMARERHPGQRNNLDALCKRYGVDNSGRDLHGALLDAEILADVYLAMTGGQTSLSLAGQSGEDGGPGATAAEIRRLPADRPRTPVLRASAEELALHAARLAAVAKACGGPALWQQLEPDADEASTRH</sequence>
<keyword evidence="7 18" id="KW-0540">Nuclease</keyword>
<feature type="binding site" evidence="16">
    <location>
        <position position="57"/>
    </location>
    <ligand>
        <name>substrate</name>
    </ligand>
</feature>
<feature type="domain" description="Exonuclease" evidence="19">
    <location>
        <begin position="2"/>
        <end position="177"/>
    </location>
</feature>
<keyword evidence="21" id="KW-1185">Reference proteome</keyword>
<reference evidence="21" key="1">
    <citation type="submission" date="2016-10" db="EMBL/GenBank/DDBJ databases">
        <authorList>
            <person name="Varghese N."/>
            <person name="Submissions S."/>
        </authorList>
    </citation>
    <scope>NUCLEOTIDE SEQUENCE [LARGE SCALE GENOMIC DNA]</scope>
    <source>
        <strain evidence="21">CCTCC 2012022</strain>
    </source>
</reference>
<proteinExistence type="predicted"/>
<evidence type="ECO:0000256" key="5">
    <source>
        <dbReference type="ARBA" id="ARBA00022695"/>
    </source>
</evidence>
<comment type="subunit">
    <text evidence="18">DNA polymerase III contains a core (composed of alpha, epsilon and theta chains) that associates with a tau subunit. This core dimerizes to form the POLIII' complex. PolIII' associates with the gamma complex (composed of gamma, delta, delta', psi and chi chains) and with the beta chain to form the complete DNA polymerase III complex.</text>
</comment>
<dbReference type="InterPro" id="IPR012337">
    <property type="entry name" value="RNaseH-like_sf"/>
</dbReference>
<dbReference type="InterPro" id="IPR006309">
    <property type="entry name" value="DnaQ_proteo"/>
</dbReference>